<dbReference type="InterPro" id="IPR045351">
    <property type="entry name" value="DUF6531"/>
</dbReference>
<gene>
    <name evidence="5" type="ORF">GCM10007392_36920</name>
</gene>
<dbReference type="Pfam" id="PF05593">
    <property type="entry name" value="RHS_repeat"/>
    <property type="match status" value="1"/>
</dbReference>
<feature type="domain" description="Teneurin-like YD-shell" evidence="4">
    <location>
        <begin position="744"/>
        <end position="1019"/>
    </location>
</feature>
<dbReference type="Pfam" id="PF25023">
    <property type="entry name" value="TEN_YD-shell"/>
    <property type="match status" value="3"/>
</dbReference>
<evidence type="ECO:0008006" key="7">
    <source>
        <dbReference type="Google" id="ProtNLM"/>
    </source>
</evidence>
<sequence>MNSVLSATPYRLDRFANGLLACLFLLIGLTVFMPAQAYHFPWDQGHDTTEPNQPDDPGPCEGGECENDPDNCDSQGSPVYLSTGHFIWQETDVQLKGRPTLAVTRTFNSHDPRVGPLGAGWSMSCDQGLVFNYKYTGGNTSDSFIPQYVRRLPNGKRYVYTEQDDGTFKAPGLFDVVTRLSNGKARLEERDGRYKIYNKDGNLQTEVDRNGNAIHYSYDDQGRLVQKADDHGRSLNYDYNTNGLITAIRDHTGREWQYDYDQDGELVAVTDPTGGVRRYDYTDYSPVGDGHTYAHLTRITDASGVVETSVTYDGTKVATYTEYENTFTYQYDPANNRTTKTDSQGSQWVFTYNETGQYTRIDAPLGRTVQYDRDDDSLVTRYVGPMGTEYHFTYDEYGNQLTRTDERGTVTTQYDDEGHPWPLSVQTRSGRTTTLAYDDQGNPLTVTDPAGEVTTLSWTENGDLAQTTNALGHQTQFTYNDHGLPLTATDALGRTTQYQYDARNNLIQIVNPAGETQSFQYDERDRLISATDGNGDTTTYAYDAAGRRTQVTAPNGESVQYDYDTFGRLNRRTFYDGTVTEYTYRSDNLLASITRPGGVVITHDYDDAKRLVQKSIGNEDTYSYAYNDRDQQVRAENNTGVVTLEYDAFGRKVSETVNGETTTYQYNAEDETTQLAGLGITQSQTYNVKGLLSQLDVDGTLYQYTYDALNRLTALDRNAANSSLSYDAANQLSQIDHGNGLRSHDYQYDPASRVSQWQGVADETRAFDYDDTGRLTDVQSPSHPESFSYDALGNRLNNNAQYDAANRLLEDDTHSYTYDINGNRIEKIDKTTGEVERYTYNNLDQLVSYQAYPNDDADTQPTVDYSYAYGPMGRRWSKQNNLGTEATEFYWSGTHLVGETRNGTERRYILEGLTPVGFVENGEAYHYLRDHLGTAHEVVGSSGTMVWQADYRAFGKMSNSVNTVENRLRFPGQYFDSETGLHYNLNRYFDPGSGRYTTDDPIGVKGGVNVYQYAANNPINIIDPFGLYTVAGGANFSFGWGAGATFGLNLVSDGNQNIGIQFVSGGGGDTPGASATGSIEYTTAETIYDLEGFGSQTAVDGGEVIVGEAGAMFGNGFSGGYAALGLGVGTPVGASGYVTDTTTLISFNYGGIVDFFSSLFGKDSKCQ</sequence>
<dbReference type="InterPro" id="IPR036322">
    <property type="entry name" value="WD40_repeat_dom_sf"/>
</dbReference>
<comment type="caution">
    <text evidence="5">The sequence shown here is derived from an EMBL/GenBank/DDBJ whole genome shotgun (WGS) entry which is preliminary data.</text>
</comment>
<protein>
    <recommendedName>
        <fullName evidence="7">RHS repeat-associated core domain-containing protein</fullName>
    </recommendedName>
</protein>
<dbReference type="Gene3D" id="2.180.10.10">
    <property type="entry name" value="RHS repeat-associated core"/>
    <property type="match status" value="3"/>
</dbReference>
<organism evidence="5 6">
    <name type="scientific">Saccharospirillum salsuginis</name>
    <dbReference type="NCBI Taxonomy" id="418750"/>
    <lineage>
        <taxon>Bacteria</taxon>
        <taxon>Pseudomonadati</taxon>
        <taxon>Pseudomonadota</taxon>
        <taxon>Gammaproteobacteria</taxon>
        <taxon>Oceanospirillales</taxon>
        <taxon>Saccharospirillaceae</taxon>
        <taxon>Saccharospirillum</taxon>
    </lineage>
</organism>
<evidence type="ECO:0000256" key="2">
    <source>
        <dbReference type="SAM" id="MobiDB-lite"/>
    </source>
</evidence>
<evidence type="ECO:0000259" key="4">
    <source>
        <dbReference type="Pfam" id="PF25023"/>
    </source>
</evidence>
<keyword evidence="1" id="KW-0677">Repeat</keyword>
<dbReference type="AlphaFoldDB" id="A0A918NGJ3"/>
<accession>A0A918NGJ3</accession>
<feature type="domain" description="Teneurin-like YD-shell" evidence="4">
    <location>
        <begin position="197"/>
        <end position="282"/>
    </location>
</feature>
<evidence type="ECO:0000313" key="6">
    <source>
        <dbReference type="Proteomes" id="UP000626148"/>
    </source>
</evidence>
<reference evidence="5" key="1">
    <citation type="journal article" date="2014" name="Int. J. Syst. Evol. Microbiol.">
        <title>Complete genome sequence of Corynebacterium casei LMG S-19264T (=DSM 44701T), isolated from a smear-ripened cheese.</title>
        <authorList>
            <consortium name="US DOE Joint Genome Institute (JGI-PGF)"/>
            <person name="Walter F."/>
            <person name="Albersmeier A."/>
            <person name="Kalinowski J."/>
            <person name="Ruckert C."/>
        </authorList>
    </citation>
    <scope>NUCLEOTIDE SEQUENCE</scope>
    <source>
        <strain evidence="5">KCTC 22169</strain>
    </source>
</reference>
<reference evidence="5" key="2">
    <citation type="submission" date="2020-09" db="EMBL/GenBank/DDBJ databases">
        <authorList>
            <person name="Sun Q."/>
            <person name="Kim S."/>
        </authorList>
    </citation>
    <scope>NUCLEOTIDE SEQUENCE</scope>
    <source>
        <strain evidence="5">KCTC 22169</strain>
    </source>
</reference>
<dbReference type="InterPro" id="IPR006530">
    <property type="entry name" value="YD"/>
</dbReference>
<dbReference type="NCBIfam" id="TIGR03696">
    <property type="entry name" value="Rhs_assc_core"/>
    <property type="match status" value="1"/>
</dbReference>
<dbReference type="PANTHER" id="PTHR32305">
    <property type="match status" value="1"/>
</dbReference>
<proteinExistence type="predicted"/>
<dbReference type="InterPro" id="IPR022385">
    <property type="entry name" value="Rhs_assc_core"/>
</dbReference>
<dbReference type="NCBIfam" id="TIGR01643">
    <property type="entry name" value="YD_repeat_2x"/>
    <property type="match status" value="8"/>
</dbReference>
<dbReference type="Proteomes" id="UP000626148">
    <property type="component" value="Unassembled WGS sequence"/>
</dbReference>
<dbReference type="InterPro" id="IPR031325">
    <property type="entry name" value="RHS_repeat"/>
</dbReference>
<evidence type="ECO:0000313" key="5">
    <source>
        <dbReference type="EMBL" id="GGX65926.1"/>
    </source>
</evidence>
<evidence type="ECO:0000259" key="3">
    <source>
        <dbReference type="Pfam" id="PF20148"/>
    </source>
</evidence>
<dbReference type="SUPFAM" id="SSF50978">
    <property type="entry name" value="WD40 repeat-like"/>
    <property type="match status" value="1"/>
</dbReference>
<evidence type="ECO:0000256" key="1">
    <source>
        <dbReference type="ARBA" id="ARBA00022737"/>
    </source>
</evidence>
<feature type="region of interest" description="Disordered" evidence="2">
    <location>
        <begin position="43"/>
        <end position="71"/>
    </location>
</feature>
<dbReference type="InterPro" id="IPR050708">
    <property type="entry name" value="T6SS_VgrG/RHS"/>
</dbReference>
<keyword evidence="6" id="KW-1185">Reference proteome</keyword>
<dbReference type="RefSeq" id="WP_189611453.1">
    <property type="nucleotide sequence ID" value="NZ_BMXR01000010.1"/>
</dbReference>
<feature type="domain" description="DUF6531" evidence="3">
    <location>
        <begin position="76"/>
        <end position="131"/>
    </location>
</feature>
<feature type="domain" description="Teneurin-like YD-shell" evidence="4">
    <location>
        <begin position="391"/>
        <end position="590"/>
    </location>
</feature>
<dbReference type="Pfam" id="PF20148">
    <property type="entry name" value="DUF6531"/>
    <property type="match status" value="1"/>
</dbReference>
<dbReference type="InterPro" id="IPR056823">
    <property type="entry name" value="TEN-like_YD-shell"/>
</dbReference>
<dbReference type="PANTHER" id="PTHR32305:SF15">
    <property type="entry name" value="PROTEIN RHSA-RELATED"/>
    <property type="match status" value="1"/>
</dbReference>
<dbReference type="EMBL" id="BMXR01000010">
    <property type="protein sequence ID" value="GGX65926.1"/>
    <property type="molecule type" value="Genomic_DNA"/>
</dbReference>
<name>A0A918NGJ3_9GAMM</name>